<evidence type="ECO:0000256" key="5">
    <source>
        <dbReference type="SAM" id="MobiDB-lite"/>
    </source>
</evidence>
<dbReference type="PANTHER" id="PTHR24198:SF165">
    <property type="entry name" value="ANKYRIN REPEAT-CONTAINING PROTEIN-RELATED"/>
    <property type="match status" value="1"/>
</dbReference>
<feature type="coiled-coil region" evidence="4">
    <location>
        <begin position="248"/>
        <end position="297"/>
    </location>
</feature>
<feature type="coiled-coil region" evidence="4">
    <location>
        <begin position="324"/>
        <end position="358"/>
    </location>
</feature>
<dbReference type="InterPro" id="IPR002110">
    <property type="entry name" value="Ankyrin_rpt"/>
</dbReference>
<keyword evidence="4" id="KW-0175">Coiled coil</keyword>
<accession>A0A7S4GLH3</accession>
<feature type="repeat" description="ANK" evidence="3">
    <location>
        <begin position="162"/>
        <end position="194"/>
    </location>
</feature>
<keyword evidence="2 3" id="KW-0040">ANK repeat</keyword>
<feature type="region of interest" description="Disordered" evidence="5">
    <location>
        <begin position="105"/>
        <end position="127"/>
    </location>
</feature>
<feature type="compositionally biased region" description="Basic and acidic residues" evidence="5">
    <location>
        <begin position="117"/>
        <end position="127"/>
    </location>
</feature>
<dbReference type="PROSITE" id="PS50297">
    <property type="entry name" value="ANK_REP_REGION"/>
    <property type="match status" value="1"/>
</dbReference>
<evidence type="ECO:0000256" key="3">
    <source>
        <dbReference type="PROSITE-ProRule" id="PRU00023"/>
    </source>
</evidence>
<organism evidence="6">
    <name type="scientific">Eutreptiella gymnastica</name>
    <dbReference type="NCBI Taxonomy" id="73025"/>
    <lineage>
        <taxon>Eukaryota</taxon>
        <taxon>Discoba</taxon>
        <taxon>Euglenozoa</taxon>
        <taxon>Euglenida</taxon>
        <taxon>Spirocuta</taxon>
        <taxon>Euglenophyceae</taxon>
        <taxon>Eutreptiales</taxon>
        <taxon>Eutreptiaceae</taxon>
        <taxon>Eutreptiella</taxon>
    </lineage>
</organism>
<dbReference type="Pfam" id="PF12796">
    <property type="entry name" value="Ank_2"/>
    <property type="match status" value="1"/>
</dbReference>
<gene>
    <name evidence="6" type="ORF">EGYM00163_LOCUS51354</name>
</gene>
<dbReference type="Gene3D" id="1.25.40.20">
    <property type="entry name" value="Ankyrin repeat-containing domain"/>
    <property type="match status" value="1"/>
</dbReference>
<evidence type="ECO:0000256" key="4">
    <source>
        <dbReference type="SAM" id="Coils"/>
    </source>
</evidence>
<protein>
    <submittedName>
        <fullName evidence="6">Uncharacterized protein</fullName>
    </submittedName>
</protein>
<proteinExistence type="predicted"/>
<name>A0A7S4GLH3_9EUGL</name>
<feature type="compositionally biased region" description="Basic residues" evidence="5">
    <location>
        <begin position="1"/>
        <end position="17"/>
    </location>
</feature>
<evidence type="ECO:0000313" key="6">
    <source>
        <dbReference type="EMBL" id="CAE0840474.1"/>
    </source>
</evidence>
<dbReference type="PROSITE" id="PS50088">
    <property type="entry name" value="ANK_REPEAT"/>
    <property type="match status" value="2"/>
</dbReference>
<keyword evidence="1" id="KW-0677">Repeat</keyword>
<dbReference type="InterPro" id="IPR036770">
    <property type="entry name" value="Ankyrin_rpt-contain_sf"/>
</dbReference>
<evidence type="ECO:0000256" key="2">
    <source>
        <dbReference type="ARBA" id="ARBA00023043"/>
    </source>
</evidence>
<feature type="repeat" description="ANK" evidence="3">
    <location>
        <begin position="195"/>
        <end position="227"/>
    </location>
</feature>
<dbReference type="SMART" id="SM00248">
    <property type="entry name" value="ANK"/>
    <property type="match status" value="2"/>
</dbReference>
<dbReference type="EMBL" id="HBJA01149360">
    <property type="protein sequence ID" value="CAE0840474.1"/>
    <property type="molecule type" value="Transcribed_RNA"/>
</dbReference>
<dbReference type="PANTHER" id="PTHR24198">
    <property type="entry name" value="ANKYRIN REPEAT AND PROTEIN KINASE DOMAIN-CONTAINING PROTEIN"/>
    <property type="match status" value="1"/>
</dbReference>
<feature type="compositionally biased region" description="Polar residues" evidence="5">
    <location>
        <begin position="38"/>
        <end position="54"/>
    </location>
</feature>
<evidence type="ECO:0000256" key="1">
    <source>
        <dbReference type="ARBA" id="ARBA00022737"/>
    </source>
</evidence>
<reference evidence="6" key="1">
    <citation type="submission" date="2021-01" db="EMBL/GenBank/DDBJ databases">
        <authorList>
            <person name="Corre E."/>
            <person name="Pelletier E."/>
            <person name="Niang G."/>
            <person name="Scheremetjew M."/>
            <person name="Finn R."/>
            <person name="Kale V."/>
            <person name="Holt S."/>
            <person name="Cochrane G."/>
            <person name="Meng A."/>
            <person name="Brown T."/>
            <person name="Cohen L."/>
        </authorList>
    </citation>
    <scope>NUCLEOTIDE SEQUENCE</scope>
    <source>
        <strain evidence="6">CCMP1594</strain>
    </source>
</reference>
<feature type="region of interest" description="Disordered" evidence="5">
    <location>
        <begin position="1"/>
        <end position="57"/>
    </location>
</feature>
<sequence length="547" mass="61955">MAPKKKAAAKKGGKSKKAKEDSDATPAISDKMPKINTPKGSSPNLPSLTASASSPMKHAALEQHSVTIQQFARCTWAAKVVHRKKAEIKAMKRAAHRAWVENIKAERKKEDRRRKKEKEAQQKKAEEKKMKGKFLEAAFDDDAAFVKSCLAKGLSPEFQKEGENSPLSEAAVGGAMQCAELLLQHMADVNQRGQYGRTPIWRAAFGGHADMIRLLLKNGADPRMEAQGEAPIINASGEAKEALEKWDIAETEKLLVKYHQQREMLQKAESEKGKQQLKALESELAKAEKNDEAAQAVLKKARCSMEQRITEYDLVVRDGKNELQETALSYVKDAERDLAEAKEKADLAREALLAAKGALREEQEKPAQQRPGIDVDYEDIIEVLWKDVHKKVRNSGKWPFVVDPTLKTQTFLRYRDIVYINVLASREMEEERLRMHILGALRYGKPLVFDMMDVDMVKEMREKINQVHPECFEWLMTNSLVKDAHYKELIKPGDPEAYQGAWDPEIMEPYRVIFLTSYGDPNEEFTAATYAIWVTPDIDMDDDDDED</sequence>
<dbReference type="SUPFAM" id="SSF48403">
    <property type="entry name" value="Ankyrin repeat"/>
    <property type="match status" value="1"/>
</dbReference>
<dbReference type="AlphaFoldDB" id="A0A7S4GLH3"/>